<protein>
    <submittedName>
        <fullName evidence="3">Fatty acid desaturase</fullName>
    </submittedName>
</protein>
<keyword evidence="1" id="KW-1133">Transmembrane helix</keyword>
<keyword evidence="1" id="KW-0812">Transmembrane</keyword>
<dbReference type="AlphaFoldDB" id="A0A7X1FNI2"/>
<dbReference type="Proteomes" id="UP000566813">
    <property type="component" value="Unassembled WGS sequence"/>
</dbReference>
<feature type="domain" description="Fatty acid desaturase" evidence="2">
    <location>
        <begin position="50"/>
        <end position="289"/>
    </location>
</feature>
<keyword evidence="4" id="KW-1185">Reference proteome</keyword>
<feature type="transmembrane region" description="Helical" evidence="1">
    <location>
        <begin position="205"/>
        <end position="225"/>
    </location>
</feature>
<keyword evidence="1" id="KW-0472">Membrane</keyword>
<dbReference type="GO" id="GO:0006629">
    <property type="term" value="P:lipid metabolic process"/>
    <property type="evidence" value="ECO:0007669"/>
    <property type="project" value="InterPro"/>
</dbReference>
<sequence>MAYRPVRKELSPAPPALSRWWERAEVPTWLVFAAIYGGWILLIVNANRIPWPLFSLAGAWLVTWHFSLQHEAIHGWLSLPRWLRHALVWPPIGGWLPFELYRRSHSQHHRDVDLTYPGFDTESVYHKPEDWARYSPAWRAVLMFNQTLLGRLLIGPLLRLRKLVLIEGGMLVRGDFRNLGIWLRFFAGLAVVLWFVSGVGHVPVWKYYLLVVYPGFSLGLLRAFIEHRWGEHPEERVAIVESNWVFGLLFLWNNIHVVHHLHPSLPWFRIPAAWRGARAELLALNGHYRFAGYGEIARAWLLRPVFVPVHPEPRPEQGA</sequence>
<evidence type="ECO:0000313" key="4">
    <source>
        <dbReference type="Proteomes" id="UP000566813"/>
    </source>
</evidence>
<dbReference type="EMBL" id="JACLAW010000001">
    <property type="protein sequence ID" value="MBC2664029.1"/>
    <property type="molecule type" value="Genomic_DNA"/>
</dbReference>
<name>A0A7X1FNI2_9SPHN</name>
<evidence type="ECO:0000313" key="3">
    <source>
        <dbReference type="EMBL" id="MBC2664029.1"/>
    </source>
</evidence>
<evidence type="ECO:0000259" key="2">
    <source>
        <dbReference type="Pfam" id="PF00487"/>
    </source>
</evidence>
<feature type="transmembrane region" description="Helical" evidence="1">
    <location>
        <begin position="51"/>
        <end position="68"/>
    </location>
</feature>
<proteinExistence type="predicted"/>
<dbReference type="RefSeq" id="WP_185662287.1">
    <property type="nucleotide sequence ID" value="NZ_JACLAW010000001.1"/>
</dbReference>
<comment type="caution">
    <text evidence="3">The sequence shown here is derived from an EMBL/GenBank/DDBJ whole genome shotgun (WGS) entry which is preliminary data.</text>
</comment>
<reference evidence="3 4" key="1">
    <citation type="submission" date="2020-08" db="EMBL/GenBank/DDBJ databases">
        <title>The genome sequence of type strain Novosphingobium flavum NBRC 111647.</title>
        <authorList>
            <person name="Liu Y."/>
        </authorList>
    </citation>
    <scope>NUCLEOTIDE SEQUENCE [LARGE SCALE GENOMIC DNA]</scope>
    <source>
        <strain evidence="3 4">NBRC 111647</strain>
    </source>
</reference>
<feature type="transmembrane region" description="Helical" evidence="1">
    <location>
        <begin position="179"/>
        <end position="199"/>
    </location>
</feature>
<gene>
    <name evidence="3" type="ORF">H7F51_00705</name>
</gene>
<dbReference type="Pfam" id="PF00487">
    <property type="entry name" value="FA_desaturase"/>
    <property type="match status" value="1"/>
</dbReference>
<accession>A0A7X1FNI2</accession>
<feature type="transmembrane region" description="Helical" evidence="1">
    <location>
        <begin position="26"/>
        <end position="44"/>
    </location>
</feature>
<dbReference type="InterPro" id="IPR005804">
    <property type="entry name" value="FA_desaturase_dom"/>
</dbReference>
<evidence type="ECO:0000256" key="1">
    <source>
        <dbReference type="SAM" id="Phobius"/>
    </source>
</evidence>
<organism evidence="3 4">
    <name type="scientific">Novosphingobium flavum</name>
    <dbReference type="NCBI Taxonomy" id="1778672"/>
    <lineage>
        <taxon>Bacteria</taxon>
        <taxon>Pseudomonadati</taxon>
        <taxon>Pseudomonadota</taxon>
        <taxon>Alphaproteobacteria</taxon>
        <taxon>Sphingomonadales</taxon>
        <taxon>Sphingomonadaceae</taxon>
        <taxon>Novosphingobium</taxon>
    </lineage>
</organism>